<evidence type="ECO:0000256" key="1">
    <source>
        <dbReference type="ARBA" id="ARBA00000966"/>
    </source>
</evidence>
<comment type="catalytic activity">
    <reaction evidence="1">
        <text>Endohydrolysis of (1-&gt;4)-beta-D-glucosidic linkages in cellulose, lichenin and cereal beta-D-glucans.</text>
        <dbReference type="EC" id="3.2.1.4"/>
    </reaction>
</comment>
<reference evidence="6" key="1">
    <citation type="submission" date="2020-02" db="EMBL/GenBank/DDBJ databases">
        <authorList>
            <person name="Meier V. D."/>
        </authorList>
    </citation>
    <scope>NUCLEOTIDE SEQUENCE</scope>
    <source>
        <strain evidence="6">AVDCRST_MAG94</strain>
    </source>
</reference>
<organism evidence="6">
    <name type="scientific">uncultured Leptolyngbya sp</name>
    <dbReference type="NCBI Taxonomy" id="332963"/>
    <lineage>
        <taxon>Bacteria</taxon>
        <taxon>Bacillati</taxon>
        <taxon>Cyanobacteriota</taxon>
        <taxon>Cyanophyceae</taxon>
        <taxon>Leptolyngbyales</taxon>
        <taxon>Leptolyngbyaceae</taxon>
        <taxon>Leptolyngbya group</taxon>
        <taxon>Leptolyngbya</taxon>
        <taxon>environmental samples</taxon>
    </lineage>
</organism>
<dbReference type="PANTHER" id="PTHR35923">
    <property type="entry name" value="MAJOR EXTRACELLULAR ENDOGLUCANASE"/>
    <property type="match status" value="1"/>
</dbReference>
<dbReference type="AlphaFoldDB" id="A0A6J4MH32"/>
<proteinExistence type="predicted"/>
<evidence type="ECO:0000256" key="4">
    <source>
        <dbReference type="ARBA" id="ARBA00023277"/>
    </source>
</evidence>
<dbReference type="GO" id="GO:0030245">
    <property type="term" value="P:cellulose catabolic process"/>
    <property type="evidence" value="ECO:0007669"/>
    <property type="project" value="UniProtKB-KW"/>
</dbReference>
<keyword evidence="4" id="KW-0119">Carbohydrate metabolism</keyword>
<accession>A0A6J4MH32</accession>
<dbReference type="GO" id="GO:0008810">
    <property type="term" value="F:cellulase activity"/>
    <property type="evidence" value="ECO:0007669"/>
    <property type="project" value="UniProtKB-EC"/>
</dbReference>
<keyword evidence="3" id="KW-0136">Cellulose degradation</keyword>
<name>A0A6J4MH32_9CYAN</name>
<gene>
    <name evidence="6" type="ORF">AVDCRST_MAG94-3155</name>
</gene>
<evidence type="ECO:0000256" key="3">
    <source>
        <dbReference type="ARBA" id="ARBA00023001"/>
    </source>
</evidence>
<dbReference type="PANTHER" id="PTHR35923:SF2">
    <property type="entry name" value="ENDOGLUCANASE"/>
    <property type="match status" value="1"/>
</dbReference>
<dbReference type="Gene3D" id="3.20.20.80">
    <property type="entry name" value="Glycosidases"/>
    <property type="match status" value="1"/>
</dbReference>
<dbReference type="InterPro" id="IPR017853">
    <property type="entry name" value="GH"/>
</dbReference>
<feature type="non-terminal residue" evidence="6">
    <location>
        <position position="174"/>
    </location>
</feature>
<protein>
    <recommendedName>
        <fullName evidence="2">cellulase</fullName>
        <ecNumber evidence="2">3.2.1.4</ecNumber>
    </recommendedName>
</protein>
<evidence type="ECO:0000313" key="6">
    <source>
        <dbReference type="EMBL" id="CAA9357602.1"/>
    </source>
</evidence>
<sequence length="174" mass="19303">MIQLERWVRGLDALMQRVVGWALHQGRSLPTAALHSKIGITNQSYWLWSSLFLATLCLSVSLHKLNPAEAASMQLPLSTKGAQIVDARGQAVLLRGVNWFGIETETQAPHGLHLRDYKEMLAQIKGLGYNVIRLPYAVQSLRATTISAMAFNLGSNRDLQGKTPLEVMDLVIQE</sequence>
<evidence type="ECO:0000256" key="5">
    <source>
        <dbReference type="ARBA" id="ARBA00023326"/>
    </source>
</evidence>
<dbReference type="EC" id="3.2.1.4" evidence="2"/>
<evidence type="ECO:0000256" key="2">
    <source>
        <dbReference type="ARBA" id="ARBA00012601"/>
    </source>
</evidence>
<dbReference type="EMBL" id="CADCTY010001109">
    <property type="protein sequence ID" value="CAA9357602.1"/>
    <property type="molecule type" value="Genomic_DNA"/>
</dbReference>
<keyword evidence="5" id="KW-0624">Polysaccharide degradation</keyword>
<dbReference type="SUPFAM" id="SSF51445">
    <property type="entry name" value="(Trans)glycosidases"/>
    <property type="match status" value="1"/>
</dbReference>